<comment type="caution">
    <text evidence="3">The sequence shown here is derived from an EMBL/GenBank/DDBJ whole genome shotgun (WGS) entry which is preliminary data.</text>
</comment>
<organism evidence="3 4">
    <name type="scientific">Cercophora scortea</name>
    <dbReference type="NCBI Taxonomy" id="314031"/>
    <lineage>
        <taxon>Eukaryota</taxon>
        <taxon>Fungi</taxon>
        <taxon>Dikarya</taxon>
        <taxon>Ascomycota</taxon>
        <taxon>Pezizomycotina</taxon>
        <taxon>Sordariomycetes</taxon>
        <taxon>Sordariomycetidae</taxon>
        <taxon>Sordariales</taxon>
        <taxon>Lasiosphaeriaceae</taxon>
        <taxon>Cercophora</taxon>
    </lineage>
</organism>
<reference evidence="3" key="1">
    <citation type="journal article" date="2023" name="Mol. Phylogenet. Evol.">
        <title>Genome-scale phylogeny and comparative genomics of the fungal order Sordariales.</title>
        <authorList>
            <person name="Hensen N."/>
            <person name="Bonometti L."/>
            <person name="Westerberg I."/>
            <person name="Brannstrom I.O."/>
            <person name="Guillou S."/>
            <person name="Cros-Aarteil S."/>
            <person name="Calhoun S."/>
            <person name="Haridas S."/>
            <person name="Kuo A."/>
            <person name="Mondo S."/>
            <person name="Pangilinan J."/>
            <person name="Riley R."/>
            <person name="LaButti K."/>
            <person name="Andreopoulos B."/>
            <person name="Lipzen A."/>
            <person name="Chen C."/>
            <person name="Yan M."/>
            <person name="Daum C."/>
            <person name="Ng V."/>
            <person name="Clum A."/>
            <person name="Steindorff A."/>
            <person name="Ohm R.A."/>
            <person name="Martin F."/>
            <person name="Silar P."/>
            <person name="Natvig D.O."/>
            <person name="Lalanne C."/>
            <person name="Gautier V."/>
            <person name="Ament-Velasquez S.L."/>
            <person name="Kruys A."/>
            <person name="Hutchinson M.I."/>
            <person name="Powell A.J."/>
            <person name="Barry K."/>
            <person name="Miller A.N."/>
            <person name="Grigoriev I.V."/>
            <person name="Debuchy R."/>
            <person name="Gladieux P."/>
            <person name="Hiltunen Thoren M."/>
            <person name="Johannesson H."/>
        </authorList>
    </citation>
    <scope>NUCLEOTIDE SEQUENCE</scope>
    <source>
        <strain evidence="3">SMH4131-1</strain>
    </source>
</reference>
<evidence type="ECO:0000313" key="4">
    <source>
        <dbReference type="Proteomes" id="UP001286456"/>
    </source>
</evidence>
<dbReference type="AlphaFoldDB" id="A0AAE0MCG5"/>
<dbReference type="EMBL" id="JAUEPO010000003">
    <property type="protein sequence ID" value="KAK3327110.1"/>
    <property type="molecule type" value="Genomic_DNA"/>
</dbReference>
<evidence type="ECO:0000256" key="2">
    <source>
        <dbReference type="SAM" id="Phobius"/>
    </source>
</evidence>
<proteinExistence type="predicted"/>
<dbReference type="Proteomes" id="UP001286456">
    <property type="component" value="Unassembled WGS sequence"/>
</dbReference>
<gene>
    <name evidence="3" type="ORF">B0T19DRAFT_152755</name>
</gene>
<keyword evidence="2" id="KW-1133">Transmembrane helix</keyword>
<keyword evidence="2" id="KW-0472">Membrane</keyword>
<keyword evidence="4" id="KW-1185">Reference proteome</keyword>
<feature type="transmembrane region" description="Helical" evidence="2">
    <location>
        <begin position="109"/>
        <end position="142"/>
    </location>
</feature>
<protein>
    <submittedName>
        <fullName evidence="3">Uncharacterized protein</fullName>
    </submittedName>
</protein>
<name>A0AAE0MCG5_9PEZI</name>
<evidence type="ECO:0000256" key="1">
    <source>
        <dbReference type="SAM" id="MobiDB-lite"/>
    </source>
</evidence>
<accession>A0AAE0MCG5</accession>
<reference evidence="3" key="2">
    <citation type="submission" date="2023-06" db="EMBL/GenBank/DDBJ databases">
        <authorList>
            <consortium name="Lawrence Berkeley National Laboratory"/>
            <person name="Haridas S."/>
            <person name="Hensen N."/>
            <person name="Bonometti L."/>
            <person name="Westerberg I."/>
            <person name="Brannstrom I.O."/>
            <person name="Guillou S."/>
            <person name="Cros-Aarteil S."/>
            <person name="Calhoun S."/>
            <person name="Kuo A."/>
            <person name="Mondo S."/>
            <person name="Pangilinan J."/>
            <person name="Riley R."/>
            <person name="Labutti K."/>
            <person name="Andreopoulos B."/>
            <person name="Lipzen A."/>
            <person name="Chen C."/>
            <person name="Yanf M."/>
            <person name="Daum C."/>
            <person name="Ng V."/>
            <person name="Clum A."/>
            <person name="Steindorff A."/>
            <person name="Ohm R."/>
            <person name="Martin F."/>
            <person name="Silar P."/>
            <person name="Natvig D."/>
            <person name="Lalanne C."/>
            <person name="Gautier V."/>
            <person name="Ament-Velasquez S.L."/>
            <person name="Kruys A."/>
            <person name="Hutchinson M.I."/>
            <person name="Powell A.J."/>
            <person name="Barry K."/>
            <person name="Miller A.N."/>
            <person name="Grigoriev I.V."/>
            <person name="Debuchy R."/>
            <person name="Gladieux P."/>
            <person name="Thoren M.H."/>
            <person name="Johannesson H."/>
        </authorList>
    </citation>
    <scope>NUCLEOTIDE SEQUENCE</scope>
    <source>
        <strain evidence="3">SMH4131-1</strain>
    </source>
</reference>
<feature type="region of interest" description="Disordered" evidence="1">
    <location>
        <begin position="1"/>
        <end position="39"/>
    </location>
</feature>
<feature type="compositionally biased region" description="Basic residues" evidence="1">
    <location>
        <begin position="9"/>
        <end position="39"/>
    </location>
</feature>
<keyword evidence="2" id="KW-0812">Transmembrane</keyword>
<evidence type="ECO:0000313" key="3">
    <source>
        <dbReference type="EMBL" id="KAK3327110.1"/>
    </source>
</evidence>
<feature type="transmembrane region" description="Helical" evidence="2">
    <location>
        <begin position="74"/>
        <end position="97"/>
    </location>
</feature>
<sequence length="147" mass="15796">MKTYETCGRFRRKSSRSSGRNHRNRRGHHRSHRRFRRSHHRRSCHQPWCSCGQCGRPHRTERGNVSNDQTKSGWLLTCLVALSTGLAAAGLATGGGAVAGDMARLAAPVAGLVVLGALGAVTAHVTLTAAVVAVTIMSALILHGHEM</sequence>